<feature type="compositionally biased region" description="Polar residues" evidence="1">
    <location>
        <begin position="323"/>
        <end position="344"/>
    </location>
</feature>
<organism evidence="2 3">
    <name type="scientific">Trichoderma asperellum (strain ATCC 204424 / CBS 433.97 / NBRC 101777)</name>
    <dbReference type="NCBI Taxonomy" id="1042311"/>
    <lineage>
        <taxon>Eukaryota</taxon>
        <taxon>Fungi</taxon>
        <taxon>Dikarya</taxon>
        <taxon>Ascomycota</taxon>
        <taxon>Pezizomycotina</taxon>
        <taxon>Sordariomycetes</taxon>
        <taxon>Hypocreomycetidae</taxon>
        <taxon>Hypocreales</taxon>
        <taxon>Hypocreaceae</taxon>
        <taxon>Trichoderma</taxon>
    </lineage>
</organism>
<keyword evidence="3" id="KW-1185">Reference proteome</keyword>
<feature type="region of interest" description="Disordered" evidence="1">
    <location>
        <begin position="304"/>
        <end position="344"/>
    </location>
</feature>
<dbReference type="OrthoDB" id="4973143at2759"/>
<protein>
    <submittedName>
        <fullName evidence="2">Uncharacterized protein</fullName>
    </submittedName>
</protein>
<proteinExistence type="predicted"/>
<reference evidence="2 3" key="1">
    <citation type="submission" date="2016-07" db="EMBL/GenBank/DDBJ databases">
        <title>Multiple horizontal gene transfer events from other fungi enriched the ability of initially mycotrophic Trichoderma (Ascomycota) to feed on dead plant biomass.</title>
        <authorList>
            <consortium name="DOE Joint Genome Institute"/>
            <person name="Aerts A."/>
            <person name="Atanasova L."/>
            <person name="Chenthamara K."/>
            <person name="Zhang J."/>
            <person name="Grujic M."/>
            <person name="Henrissat B."/>
            <person name="Kuo A."/>
            <person name="Salamov A."/>
            <person name="Lipzen A."/>
            <person name="Labutti K."/>
            <person name="Barry K."/>
            <person name="Miao Y."/>
            <person name="Rahimi M.J."/>
            <person name="Shen Q."/>
            <person name="Grigoriev I.V."/>
            <person name="Kubicek C.P."/>
            <person name="Druzhinina I.S."/>
        </authorList>
    </citation>
    <scope>NUCLEOTIDE SEQUENCE [LARGE SCALE GENOMIC DNA]</scope>
    <source>
        <strain evidence="2 3">CBS 433.97</strain>
    </source>
</reference>
<name>A0A2T3ZFI1_TRIA4</name>
<evidence type="ECO:0000256" key="1">
    <source>
        <dbReference type="SAM" id="MobiDB-lite"/>
    </source>
</evidence>
<evidence type="ECO:0000313" key="3">
    <source>
        <dbReference type="Proteomes" id="UP000240493"/>
    </source>
</evidence>
<dbReference type="EMBL" id="KZ679259">
    <property type="protein sequence ID" value="PTB43564.1"/>
    <property type="molecule type" value="Genomic_DNA"/>
</dbReference>
<dbReference type="Proteomes" id="UP000240493">
    <property type="component" value="Unassembled WGS sequence"/>
</dbReference>
<dbReference type="AlphaFoldDB" id="A0A2T3ZFI1"/>
<accession>A0A2T3ZFI1</accession>
<sequence length="363" mass="38849">MTLLHPSSISASHLSASHRYRPRGHDMELKEKRSVISRELKTLEPGSLYITISVPRSNPQLQGPFSDFHYLPYLPHDLELASYEVSCAKGIDREEFDWGVYLHRGHGNGTWYGLRRLSSSIDASMGTAGMGGTSSVGNSTGDGAKATAAAAASRSMPFYTLSRQDMRQSPRLQARVAGLIRVLRAPSPLAAGLTSYLDWLAAQTASSATRSFIWASSMYLRARRHLSADHPHGTVRSDAAATDFLFDTKGFLQEALHLAYKEVWYGLAGQLPRPTMASAFGVELVAAAAVSATETAVGVLHEHVNDDDDAGGRSAAEECQRGSGYQRSASAAGSLDDSNSSTLVGEQNMGLDAADSISIGLSA</sequence>
<gene>
    <name evidence="2" type="ORF">M441DRAFT_56559</name>
</gene>
<evidence type="ECO:0000313" key="2">
    <source>
        <dbReference type="EMBL" id="PTB43564.1"/>
    </source>
</evidence>